<evidence type="ECO:0000256" key="3">
    <source>
        <dbReference type="ARBA" id="ARBA00022723"/>
    </source>
</evidence>
<dbReference type="AlphaFoldDB" id="A0A0A3XW97"/>
<dbReference type="Pfam" id="PF05853">
    <property type="entry name" value="BKACE"/>
    <property type="match status" value="1"/>
</dbReference>
<evidence type="ECO:0000256" key="1">
    <source>
        <dbReference type="ARBA" id="ARBA00001947"/>
    </source>
</evidence>
<protein>
    <recommendedName>
        <fullName evidence="7">3-keto-5-aminohexanoate cleavage protein</fullName>
    </recommendedName>
</protein>
<comment type="caution">
    <text evidence="5">The sequence shown here is derived from an EMBL/GenBank/DDBJ whole genome shotgun (WGS) entry which is preliminary data.</text>
</comment>
<keyword evidence="3" id="KW-0479">Metal-binding</keyword>
<dbReference type="eggNOG" id="COG3246">
    <property type="taxonomic scope" value="Bacteria"/>
</dbReference>
<proteinExistence type="predicted"/>
<evidence type="ECO:0000313" key="6">
    <source>
        <dbReference type="Proteomes" id="UP000030377"/>
    </source>
</evidence>
<sequence>MSDKAVITCALNGVLTDPKQHNVPVTPEQMAREAKAAFDAGASIMHIHLRQQAPDKGHLPSWDVSVSKEIQQAIREACPGVIINHTSGVSGPNYSGALDCIRETRPEIAACNAGSLNYLKVKADNTWAWPPMMFDNAVEKVKDFLDVMNAVGTIPEFECFDVGIVRCVGMYHQVGMYKGPLEYNFVMGVASGMPSDPDLLPILIKLKRPEAHFQVTAIGREEIWPLHQRCAELGGHLRTGLEDAFYLADGKKVTSNGQLIEAIAACARRAGREIASPAEARKIFGTNR</sequence>
<evidence type="ECO:0000256" key="4">
    <source>
        <dbReference type="ARBA" id="ARBA00022833"/>
    </source>
</evidence>
<dbReference type="PANTHER" id="PTHR37418">
    <property type="entry name" value="3-KETO-5-AMINOHEXANOATE CLEAVAGE ENZYME-RELATED"/>
    <property type="match status" value="1"/>
</dbReference>
<accession>A0A0A3XW97</accession>
<dbReference type="STRING" id="375.BKD09_RS04960"/>
<dbReference type="InterPro" id="IPR008567">
    <property type="entry name" value="BKACE"/>
</dbReference>
<organism evidence="5 6">
    <name type="scientific">Bradyrhizobium japonicum</name>
    <dbReference type="NCBI Taxonomy" id="375"/>
    <lineage>
        <taxon>Bacteria</taxon>
        <taxon>Pseudomonadati</taxon>
        <taxon>Pseudomonadota</taxon>
        <taxon>Alphaproteobacteria</taxon>
        <taxon>Hyphomicrobiales</taxon>
        <taxon>Nitrobacteraceae</taxon>
        <taxon>Bradyrhizobium</taxon>
    </lineage>
</organism>
<dbReference type="Proteomes" id="UP000030377">
    <property type="component" value="Unassembled WGS sequence"/>
</dbReference>
<comment type="cofactor">
    <cofactor evidence="1">
        <name>Zn(2+)</name>
        <dbReference type="ChEBI" id="CHEBI:29105"/>
    </cofactor>
</comment>
<keyword evidence="2" id="KW-0808">Transferase</keyword>
<evidence type="ECO:0008006" key="7">
    <source>
        <dbReference type="Google" id="ProtNLM"/>
    </source>
</evidence>
<name>A0A0A3XW97_BRAJP</name>
<dbReference type="RefSeq" id="WP_041957051.1">
    <property type="nucleotide sequence ID" value="NZ_JRPN01000018.1"/>
</dbReference>
<dbReference type="InterPro" id="IPR013785">
    <property type="entry name" value="Aldolase_TIM"/>
</dbReference>
<gene>
    <name evidence="5" type="ORF">MA20_22960</name>
</gene>
<dbReference type="EMBL" id="JRPN01000018">
    <property type="protein sequence ID" value="KGT77441.1"/>
    <property type="molecule type" value="Genomic_DNA"/>
</dbReference>
<dbReference type="Gene3D" id="3.20.20.70">
    <property type="entry name" value="Aldolase class I"/>
    <property type="match status" value="1"/>
</dbReference>
<dbReference type="PANTHER" id="PTHR37418:SF2">
    <property type="entry name" value="3-KETO-5-AMINOHEXANOATE CLEAVAGE ENZYME"/>
    <property type="match status" value="1"/>
</dbReference>
<dbReference type="GO" id="GO:0046872">
    <property type="term" value="F:metal ion binding"/>
    <property type="evidence" value="ECO:0007669"/>
    <property type="project" value="UniProtKB-KW"/>
</dbReference>
<reference evidence="5 6" key="1">
    <citation type="submission" date="2014-09" db="EMBL/GenBank/DDBJ databases">
        <title>Draft genome of Bradyrhizobium japonicum Is-34.</title>
        <authorList>
            <person name="Tsurumaru H."/>
            <person name="Yamakawa T."/>
            <person name="Hashimoto S."/>
            <person name="Okizaki K."/>
            <person name="Kanesaki Y."/>
            <person name="Yoshikawa H."/>
            <person name="Yajima S."/>
        </authorList>
    </citation>
    <scope>NUCLEOTIDE SEQUENCE [LARGE SCALE GENOMIC DNA]</scope>
    <source>
        <strain evidence="5 6">Is-34</strain>
    </source>
</reference>
<evidence type="ECO:0000313" key="5">
    <source>
        <dbReference type="EMBL" id="KGT77441.1"/>
    </source>
</evidence>
<dbReference type="GO" id="GO:0043720">
    <property type="term" value="F:3-keto-5-aminohexanoate cleavage activity"/>
    <property type="evidence" value="ECO:0007669"/>
    <property type="project" value="InterPro"/>
</dbReference>
<evidence type="ECO:0000256" key="2">
    <source>
        <dbReference type="ARBA" id="ARBA00022679"/>
    </source>
</evidence>
<keyword evidence="4" id="KW-0862">Zinc</keyword>